<evidence type="ECO:0000313" key="3">
    <source>
        <dbReference type="Proteomes" id="UP000694620"/>
    </source>
</evidence>
<dbReference type="Ensembl" id="ENSECRT00000029007.1">
    <property type="protein sequence ID" value="ENSECRP00000028407.1"/>
    <property type="gene ID" value="ENSECRG00000019227.1"/>
</dbReference>
<evidence type="ECO:0000313" key="2">
    <source>
        <dbReference type="Ensembl" id="ENSECRP00000028407.1"/>
    </source>
</evidence>
<dbReference type="SUPFAM" id="SSF56436">
    <property type="entry name" value="C-type lectin-like"/>
    <property type="match status" value="1"/>
</dbReference>
<evidence type="ECO:0000259" key="1">
    <source>
        <dbReference type="PROSITE" id="PS50041"/>
    </source>
</evidence>
<dbReference type="Pfam" id="PF00059">
    <property type="entry name" value="Lectin_C"/>
    <property type="match status" value="1"/>
</dbReference>
<sequence>MMKVNNVGLLLQMERGLPIPVALGGSCGPLSCTTTYLFISDVKSWYDAQSYCRSHYTDLVTVENQTLNDQLLQISGQREGWIGLRHGNDTWQWSDGDQLTYRNWNPTLYCASKRWSMNDMLLAFVKLVTR</sequence>
<name>A0A8C4T7M1_ERPCA</name>
<dbReference type="PROSITE" id="PS50041">
    <property type="entry name" value="C_TYPE_LECTIN_2"/>
    <property type="match status" value="1"/>
</dbReference>
<reference evidence="2" key="2">
    <citation type="submission" date="2025-09" db="UniProtKB">
        <authorList>
            <consortium name="Ensembl"/>
        </authorList>
    </citation>
    <scope>IDENTIFICATION</scope>
</reference>
<dbReference type="Gene3D" id="3.10.100.10">
    <property type="entry name" value="Mannose-Binding Protein A, subunit A"/>
    <property type="match status" value="1"/>
</dbReference>
<keyword evidence="3" id="KW-1185">Reference proteome</keyword>
<reference evidence="2" key="1">
    <citation type="submission" date="2025-08" db="UniProtKB">
        <authorList>
            <consortium name="Ensembl"/>
        </authorList>
    </citation>
    <scope>IDENTIFICATION</scope>
</reference>
<organism evidence="2 3">
    <name type="scientific">Erpetoichthys calabaricus</name>
    <name type="common">Rope fish</name>
    <name type="synonym">Calamoichthys calabaricus</name>
    <dbReference type="NCBI Taxonomy" id="27687"/>
    <lineage>
        <taxon>Eukaryota</taxon>
        <taxon>Metazoa</taxon>
        <taxon>Chordata</taxon>
        <taxon>Craniata</taxon>
        <taxon>Vertebrata</taxon>
        <taxon>Euteleostomi</taxon>
        <taxon>Actinopterygii</taxon>
        <taxon>Polypteriformes</taxon>
        <taxon>Polypteridae</taxon>
        <taxon>Erpetoichthys</taxon>
    </lineage>
</organism>
<dbReference type="AlphaFoldDB" id="A0A8C4T7M1"/>
<dbReference type="InterPro" id="IPR016186">
    <property type="entry name" value="C-type_lectin-like/link_sf"/>
</dbReference>
<protein>
    <recommendedName>
        <fullName evidence="1">C-type lectin domain-containing protein</fullName>
    </recommendedName>
</protein>
<dbReference type="SMART" id="SM00034">
    <property type="entry name" value="CLECT"/>
    <property type="match status" value="1"/>
</dbReference>
<feature type="domain" description="C-type lectin" evidence="1">
    <location>
        <begin position="36"/>
        <end position="116"/>
    </location>
</feature>
<dbReference type="InterPro" id="IPR001304">
    <property type="entry name" value="C-type_lectin-like"/>
</dbReference>
<accession>A0A8C4T7M1</accession>
<proteinExistence type="predicted"/>
<dbReference type="PROSITE" id="PS51257">
    <property type="entry name" value="PROKAR_LIPOPROTEIN"/>
    <property type="match status" value="1"/>
</dbReference>
<dbReference type="PANTHER" id="PTHR45784">
    <property type="entry name" value="C-TYPE LECTIN DOMAIN FAMILY 20 MEMBER A-RELATED"/>
    <property type="match status" value="1"/>
</dbReference>
<dbReference type="GeneTree" id="ENSGT00940000176041"/>
<dbReference type="Proteomes" id="UP000694620">
    <property type="component" value="Unassembled WGS sequence"/>
</dbReference>
<dbReference type="PANTHER" id="PTHR45784:SF5">
    <property type="entry name" value="C-TYPE LECTIN DOMAIN FAMILY 20 MEMBER A-RELATED"/>
    <property type="match status" value="1"/>
</dbReference>
<dbReference type="InterPro" id="IPR016187">
    <property type="entry name" value="CTDL_fold"/>
</dbReference>